<organism evidence="1 2">
    <name type="scientific">Paraphaeosphaeria minitans</name>
    <dbReference type="NCBI Taxonomy" id="565426"/>
    <lineage>
        <taxon>Eukaryota</taxon>
        <taxon>Fungi</taxon>
        <taxon>Dikarya</taxon>
        <taxon>Ascomycota</taxon>
        <taxon>Pezizomycotina</taxon>
        <taxon>Dothideomycetes</taxon>
        <taxon>Pleosporomycetidae</taxon>
        <taxon>Pleosporales</taxon>
        <taxon>Massarineae</taxon>
        <taxon>Didymosphaeriaceae</taxon>
        <taxon>Paraphaeosphaeria</taxon>
    </lineage>
</organism>
<accession>A0A9P6GCD6</accession>
<name>A0A9P6GCD6_9PLEO</name>
<reference evidence="1" key="1">
    <citation type="journal article" date="2020" name="Mol. Plant Microbe Interact.">
        <title>Genome Sequence of the Biocontrol Agent Coniothyrium minitans strain Conio (IMI 134523).</title>
        <authorList>
            <person name="Patel D."/>
            <person name="Shittu T.A."/>
            <person name="Baroncelli R."/>
            <person name="Muthumeenakshi S."/>
            <person name="Osborne T.H."/>
            <person name="Janganan T.K."/>
            <person name="Sreenivasaprasad S."/>
        </authorList>
    </citation>
    <scope>NUCLEOTIDE SEQUENCE</scope>
    <source>
        <strain evidence="1">Conio</strain>
    </source>
</reference>
<gene>
    <name evidence="1" type="ORF">PMIN01_09551</name>
</gene>
<keyword evidence="2" id="KW-1185">Reference proteome</keyword>
<evidence type="ECO:0000313" key="2">
    <source>
        <dbReference type="Proteomes" id="UP000756921"/>
    </source>
</evidence>
<dbReference type="EMBL" id="WJXW01000010">
    <property type="protein sequence ID" value="KAF9732693.1"/>
    <property type="molecule type" value="Genomic_DNA"/>
</dbReference>
<proteinExistence type="predicted"/>
<dbReference type="AlphaFoldDB" id="A0A9P6GCD6"/>
<evidence type="ECO:0000313" key="1">
    <source>
        <dbReference type="EMBL" id="KAF9732693.1"/>
    </source>
</evidence>
<protein>
    <submittedName>
        <fullName evidence="1">Uncharacterized protein</fullName>
    </submittedName>
</protein>
<sequence length="35" mass="3999">MKQQGIVVQGKVQSEISHQHTLKIHTNTGYLYLAF</sequence>
<dbReference type="Proteomes" id="UP000756921">
    <property type="component" value="Unassembled WGS sequence"/>
</dbReference>
<comment type="caution">
    <text evidence="1">The sequence shown here is derived from an EMBL/GenBank/DDBJ whole genome shotgun (WGS) entry which is preliminary data.</text>
</comment>